<dbReference type="PANTHER" id="PTHR37784">
    <property type="entry name" value="PROTEIN MSN1"/>
    <property type="match status" value="1"/>
</dbReference>
<evidence type="ECO:0000256" key="1">
    <source>
        <dbReference type="SAM" id="MobiDB-lite"/>
    </source>
</evidence>
<feature type="compositionally biased region" description="Low complexity" evidence="1">
    <location>
        <begin position="16"/>
        <end position="35"/>
    </location>
</feature>
<proteinExistence type="predicted"/>
<dbReference type="PANTHER" id="PTHR37784:SF2">
    <property type="entry name" value="HIGH-OSMOLARITY-INDUCED TRANSCRIPTION PROTEIN 1"/>
    <property type="match status" value="1"/>
</dbReference>
<feature type="region of interest" description="Disordered" evidence="1">
    <location>
        <begin position="89"/>
        <end position="111"/>
    </location>
</feature>
<dbReference type="EMBL" id="KZ988044">
    <property type="protein sequence ID" value="RKP13348.1"/>
    <property type="molecule type" value="Genomic_DNA"/>
</dbReference>
<organism evidence="3 4">
    <name type="scientific">Piptocephalis cylindrospora</name>
    <dbReference type="NCBI Taxonomy" id="1907219"/>
    <lineage>
        <taxon>Eukaryota</taxon>
        <taxon>Fungi</taxon>
        <taxon>Fungi incertae sedis</taxon>
        <taxon>Zoopagomycota</taxon>
        <taxon>Zoopagomycotina</taxon>
        <taxon>Zoopagomycetes</taxon>
        <taxon>Zoopagales</taxon>
        <taxon>Piptocephalidaceae</taxon>
        <taxon>Piptocephalis</taxon>
    </lineage>
</organism>
<evidence type="ECO:0000313" key="4">
    <source>
        <dbReference type="Proteomes" id="UP000267251"/>
    </source>
</evidence>
<reference evidence="4" key="1">
    <citation type="journal article" date="2018" name="Nat. Microbiol.">
        <title>Leveraging single-cell genomics to expand the fungal tree of life.</title>
        <authorList>
            <person name="Ahrendt S.R."/>
            <person name="Quandt C.A."/>
            <person name="Ciobanu D."/>
            <person name="Clum A."/>
            <person name="Salamov A."/>
            <person name="Andreopoulos B."/>
            <person name="Cheng J.F."/>
            <person name="Woyke T."/>
            <person name="Pelin A."/>
            <person name="Henrissat B."/>
            <person name="Reynolds N.K."/>
            <person name="Benny G.L."/>
            <person name="Smith M.E."/>
            <person name="James T.Y."/>
            <person name="Grigoriev I.V."/>
        </authorList>
    </citation>
    <scope>NUCLEOTIDE SEQUENCE [LARGE SCALE GENOMIC DNA]</scope>
</reference>
<dbReference type="Proteomes" id="UP000267251">
    <property type="component" value="Unassembled WGS sequence"/>
</dbReference>
<sequence>MVDSEPHKLADPTPSPSSVSCPPSPSSSTAPIHPTLPARQSPSLNREEEDSGTSGEANSNNNDKAVVIATSEAQDFPVVLEIRNRSGSGKIVKDQKKEGSERTFRASCPSSPSLYPREPSFYPVSQAYHHGETFVDVFDEDDFQLALRSTKELHFLLGDAPPGGPSGTQSSTPLDQPPRMDEFSKGSHHLHHALLNLPLTLFAPSQYTPSSMSLPPGSLHEPPPPPFHSPGFPHYPMHMPYGPGVGHPPPPPPPHPAGLQRVSSNSSNASTSSGSSMAPPGHMVHHPRPSPTGPMYSHRAGGTVMTAVPSPHLVRPMPSSGSRSAHVPIERPPTTFPVSGRGPGRKPKVDSPMKTFYQLRSVRRVWQEYNEGVDGGPALRKLEEQGPTWRKDFYQAYRRRIRIIQEIERRAGEVGVDKAIEELDALGSLHSVTEMLRLRNEAGRRRGRKRGRRVNRESITNDMAQINGATPIEGSPIARSHSASSERSEGLTAK</sequence>
<accession>A0A4P9Y352</accession>
<feature type="region of interest" description="Disordered" evidence="1">
    <location>
        <begin position="158"/>
        <end position="177"/>
    </location>
</feature>
<feature type="compositionally biased region" description="Low complexity" evidence="1">
    <location>
        <begin position="229"/>
        <end position="242"/>
    </location>
</feature>
<protein>
    <recommendedName>
        <fullName evidence="2">Transcription activator GCR1-like domain-containing protein</fullName>
    </recommendedName>
</protein>
<dbReference type="InterPro" id="IPR052146">
    <property type="entry name" value="HOT1"/>
</dbReference>
<feature type="region of interest" description="Disordered" evidence="1">
    <location>
        <begin position="315"/>
        <end position="351"/>
    </location>
</feature>
<name>A0A4P9Y352_9FUNG</name>
<feature type="compositionally biased region" description="Low complexity" evidence="1">
    <location>
        <begin position="263"/>
        <end position="276"/>
    </location>
</feature>
<dbReference type="GO" id="GO:0000978">
    <property type="term" value="F:RNA polymerase II cis-regulatory region sequence-specific DNA binding"/>
    <property type="evidence" value="ECO:0007669"/>
    <property type="project" value="TreeGrafter"/>
</dbReference>
<feature type="compositionally biased region" description="Basic and acidic residues" evidence="1">
    <location>
        <begin position="484"/>
        <end position="494"/>
    </location>
</feature>
<keyword evidence="4" id="KW-1185">Reference proteome</keyword>
<dbReference type="Pfam" id="PF12550">
    <property type="entry name" value="GCR1_C"/>
    <property type="match status" value="1"/>
</dbReference>
<feature type="compositionally biased region" description="Polar residues" evidence="1">
    <location>
        <begin position="52"/>
        <end position="63"/>
    </location>
</feature>
<dbReference type="InterPro" id="IPR022210">
    <property type="entry name" value="TF_GCR1-like"/>
</dbReference>
<feature type="compositionally biased region" description="Pro residues" evidence="1">
    <location>
        <begin position="246"/>
        <end position="256"/>
    </location>
</feature>
<feature type="region of interest" description="Disordered" evidence="1">
    <location>
        <begin position="1"/>
        <end position="65"/>
    </location>
</feature>
<evidence type="ECO:0000313" key="3">
    <source>
        <dbReference type="EMBL" id="RKP13348.1"/>
    </source>
</evidence>
<feature type="compositionally biased region" description="Basic and acidic residues" evidence="1">
    <location>
        <begin position="91"/>
        <end position="104"/>
    </location>
</feature>
<feature type="domain" description="Transcription activator GCR1-like" evidence="2">
    <location>
        <begin position="359"/>
        <end position="424"/>
    </location>
</feature>
<evidence type="ECO:0000259" key="2">
    <source>
        <dbReference type="Pfam" id="PF12550"/>
    </source>
</evidence>
<dbReference type="OrthoDB" id="5594014at2759"/>
<gene>
    <name evidence="3" type="ORF">BJ684DRAFT_16246</name>
</gene>
<feature type="compositionally biased region" description="Basic and acidic residues" evidence="1">
    <location>
        <begin position="1"/>
        <end position="10"/>
    </location>
</feature>
<dbReference type="AlphaFoldDB" id="A0A4P9Y352"/>
<dbReference type="GO" id="GO:0060963">
    <property type="term" value="P:positive regulation of ribosomal protein gene transcription by RNA polymerase II"/>
    <property type="evidence" value="ECO:0007669"/>
    <property type="project" value="TreeGrafter"/>
</dbReference>
<feature type="region of interest" description="Disordered" evidence="1">
    <location>
        <begin position="440"/>
        <end position="494"/>
    </location>
</feature>
<feature type="compositionally biased region" description="Polar residues" evidence="1">
    <location>
        <begin position="458"/>
        <end position="468"/>
    </location>
</feature>
<feature type="region of interest" description="Disordered" evidence="1">
    <location>
        <begin position="210"/>
        <end position="296"/>
    </location>
</feature>
<dbReference type="GO" id="GO:0000981">
    <property type="term" value="F:DNA-binding transcription factor activity, RNA polymerase II-specific"/>
    <property type="evidence" value="ECO:0007669"/>
    <property type="project" value="TreeGrafter"/>
</dbReference>